<evidence type="ECO:0000313" key="1">
    <source>
        <dbReference type="EMBL" id="QJA52262.1"/>
    </source>
</evidence>
<name>A0A6H1ZXS6_9ZZZZ</name>
<evidence type="ECO:0000313" key="2">
    <source>
        <dbReference type="EMBL" id="QJI01567.1"/>
    </source>
</evidence>
<protein>
    <submittedName>
        <fullName evidence="1">Uncharacterized protein</fullName>
    </submittedName>
</protein>
<dbReference type="AlphaFoldDB" id="A0A6H1ZXS6"/>
<gene>
    <name evidence="1" type="ORF">TM448A02587_0004</name>
    <name evidence="2" type="ORF">TM448B02647_0004</name>
</gene>
<accession>A0A6H1ZXS6</accession>
<sequence>MSISSRIEETVERWSITWKDRLRGWLTEVISFGIQIVMEVVESKASLQLGPLLERIEADTTIPPELKPIFDELKQPTSAWAAVLAQTAGSTVIGGALMKVIDYILRPISKGLSAAPLYDIPEPSFLTALWLRGKITDEELHSLCTWLGISDEHVEQLKELSQIRLDPGSVITAWRRDPAKYEMLFQDLKDSGWNDDRIEALKFFTLYYPSPAELVHWTAREVFEPDKIAKYGLMADADKLRRDDFYKAGMDDEQIDNHWIAHWEHASWMQVVEMLHRKLITEQDVKDWFPLVEVAPYWADNLIQMAYSWPTRVDVRRWRDMAVIDQTQLRTLYEGMGYHGEWLDLYCLWTEVYNRFPDLVARFRNGWITEGDVKSELITLGMPAERVEEMWQAKFKPEAAAQVEEERKATATEIMKGVKTGYISRAEGVEMLGDLGYNAEVADFKLDVYLGVSSGSPETYGEFKRMTQLYLAARGLPAKIPPEDLIQAEKNVVEAKAALEFAKAEGTKENKLTPYIKAVSDATYRYHQLLTLWRESKA</sequence>
<proteinExistence type="predicted"/>
<dbReference type="EMBL" id="MT144933">
    <property type="protein sequence ID" value="QJI01567.1"/>
    <property type="molecule type" value="Genomic_DNA"/>
</dbReference>
<dbReference type="EMBL" id="MT144326">
    <property type="protein sequence ID" value="QJA52262.1"/>
    <property type="molecule type" value="Genomic_DNA"/>
</dbReference>
<organism evidence="1">
    <name type="scientific">viral metagenome</name>
    <dbReference type="NCBI Taxonomy" id="1070528"/>
    <lineage>
        <taxon>unclassified sequences</taxon>
        <taxon>metagenomes</taxon>
        <taxon>organismal metagenomes</taxon>
    </lineage>
</organism>
<reference evidence="1" key="1">
    <citation type="submission" date="2020-03" db="EMBL/GenBank/DDBJ databases">
        <title>The deep terrestrial virosphere.</title>
        <authorList>
            <person name="Holmfeldt K."/>
            <person name="Nilsson E."/>
            <person name="Simone D."/>
            <person name="Lopez-Fernandez M."/>
            <person name="Wu X."/>
            <person name="de Brujin I."/>
            <person name="Lundin D."/>
            <person name="Andersson A."/>
            <person name="Bertilsson S."/>
            <person name="Dopson M."/>
        </authorList>
    </citation>
    <scope>NUCLEOTIDE SEQUENCE</scope>
    <source>
        <strain evidence="1">TM448A02587</strain>
        <strain evidence="2">TM448B02647</strain>
    </source>
</reference>